<evidence type="ECO:0000313" key="2">
    <source>
        <dbReference type="Proteomes" id="UP000680279"/>
    </source>
</evidence>
<reference evidence="1 2" key="1">
    <citation type="submission" date="2021-03" db="EMBL/GenBank/DDBJ databases">
        <title>Antimicrobial resistance genes in bacteria isolated from Japanese honey, and their potential for conferring macrolide and lincosamide resistance in the American foulbrood pathogen Paenibacillus larvae.</title>
        <authorList>
            <person name="Okamoto M."/>
            <person name="Kumagai M."/>
            <person name="Kanamori H."/>
            <person name="Takamatsu D."/>
        </authorList>
    </citation>
    <scope>NUCLEOTIDE SEQUENCE [LARGE SCALE GENOMIC DNA]</scope>
    <source>
        <strain evidence="1 2">J1TS3</strain>
    </source>
</reference>
<sequence length="77" mass="9122">MGFLKDYQAILTGLFLDLLNSSPCIYYNESILFNTLEGDPIVNQETITFIKHWDDCYSYYMFIFSGDYWGVFTIHRI</sequence>
<organism evidence="1 2">
    <name type="scientific">Siminovitchia fordii</name>
    <dbReference type="NCBI Taxonomy" id="254759"/>
    <lineage>
        <taxon>Bacteria</taxon>
        <taxon>Bacillati</taxon>
        <taxon>Bacillota</taxon>
        <taxon>Bacilli</taxon>
        <taxon>Bacillales</taxon>
        <taxon>Bacillaceae</taxon>
        <taxon>Siminovitchia</taxon>
    </lineage>
</organism>
<proteinExistence type="predicted"/>
<comment type="caution">
    <text evidence="1">The sequence shown here is derived from an EMBL/GenBank/DDBJ whole genome shotgun (WGS) entry which is preliminary data.</text>
</comment>
<dbReference type="Proteomes" id="UP000680279">
    <property type="component" value="Unassembled WGS sequence"/>
</dbReference>
<name>A0ABQ4KB92_9BACI</name>
<accession>A0ABQ4KB92</accession>
<dbReference type="EMBL" id="BOQT01000022">
    <property type="protein sequence ID" value="GIN22886.1"/>
    <property type="molecule type" value="Genomic_DNA"/>
</dbReference>
<gene>
    <name evidence="1" type="ORF">J1TS3_40200</name>
</gene>
<keyword evidence="2" id="KW-1185">Reference proteome</keyword>
<protein>
    <submittedName>
        <fullName evidence="1">Uncharacterized protein</fullName>
    </submittedName>
</protein>
<evidence type="ECO:0000313" key="1">
    <source>
        <dbReference type="EMBL" id="GIN22886.1"/>
    </source>
</evidence>